<dbReference type="PROSITE" id="PS51085">
    <property type="entry name" value="2FE2S_FER_2"/>
    <property type="match status" value="1"/>
</dbReference>
<evidence type="ECO:0000313" key="3">
    <source>
        <dbReference type="Proteomes" id="UP000093954"/>
    </source>
</evidence>
<dbReference type="InterPro" id="IPR040506">
    <property type="entry name" value="RACo_linker"/>
</dbReference>
<comment type="caution">
    <text evidence="2">The sequence shown here is derived from an EMBL/GenBank/DDBJ whole genome shotgun (WGS) entry which is preliminary data.</text>
</comment>
<dbReference type="RefSeq" id="WP_065078222.1">
    <property type="nucleotide sequence ID" value="NZ_LROS01000019.1"/>
</dbReference>
<dbReference type="Proteomes" id="UP000093954">
    <property type="component" value="Unassembled WGS sequence"/>
</dbReference>
<evidence type="ECO:0000259" key="1">
    <source>
        <dbReference type="PROSITE" id="PS51085"/>
    </source>
</evidence>
<sequence>MNNYTVTFKHENRKISVCEGTTLKEAITAEGLDFDFPCGGMGTCGKCRIKILDKNLKATEKELKFLEGKELKEGIHLACETKVYSDITVQLNQKKNEVYNILQSSTERTFTIKPLIEKVYVEVDLPSLDKQKSDLKRLKEKLMQKKPNYKNIKMNISVLRELPVKLREANHHITAVIHGNEIIGIEMGNTEKSMLGIAFDIGTTTIVAYLMDLYTGKKLAVSSAMNPQIKFGADVISRTTFANQNENGVKLMQSTLLDVLNKLIEDSVHKATMLKENIYAITIVGNTCMHHLFLGLTPKYIAYIPYVPVISETLEVKSSDLNLHINPSGKVFVLPNIAGFVGADTVGVILASEMDKSKDIKLAIDIGTNGEIVLGSSKKLVSCSAAAGPAFEGAQISSGMRGAKGAIDHVSFGESLNYTVIGNEKPEGICGSALLDIVAGLVRLGIINKRGKLLSPDNFTNPNALPFRNNIVTYEGTNAFLIVPPSETAHGRAIMLTQNDITSLQLAKGAISAGISILVKKCNINTSDIKEVILAGAFGNYMDPHSACTIGLIPPELENKIQLVGNAAGTGSMLALLSNDEYEHSNAIASKVTYIELGAQKDFNREFAHGMQFQDYK</sequence>
<dbReference type="PATRIC" id="fig|1353534.3.peg.1969"/>
<dbReference type="InterPro" id="IPR027980">
    <property type="entry name" value="RACo_C"/>
</dbReference>
<dbReference type="Gene3D" id="3.30.420.480">
    <property type="entry name" value="Domain of unknown function (DUF4445)"/>
    <property type="match status" value="1"/>
</dbReference>
<protein>
    <submittedName>
        <fullName evidence="2">Na(+)-translocating NADH-quinone reductase subunit F</fullName>
    </submittedName>
</protein>
<dbReference type="GO" id="GO:0051536">
    <property type="term" value="F:iron-sulfur cluster binding"/>
    <property type="evidence" value="ECO:0007669"/>
    <property type="project" value="InterPro"/>
</dbReference>
<dbReference type="PANTHER" id="PTHR42895:SF1">
    <property type="entry name" value="IRON-SULFUR CLUSTER PROTEIN"/>
    <property type="match status" value="1"/>
</dbReference>
<proteinExistence type="predicted"/>
<organism evidence="2 3">
    <name type="scientific">Clostridium ragsdalei P11</name>
    <dbReference type="NCBI Taxonomy" id="1353534"/>
    <lineage>
        <taxon>Bacteria</taxon>
        <taxon>Bacillati</taxon>
        <taxon>Bacillota</taxon>
        <taxon>Clostridia</taxon>
        <taxon>Eubacteriales</taxon>
        <taxon>Clostridiaceae</taxon>
        <taxon>Clostridium</taxon>
    </lineage>
</organism>
<dbReference type="Gene3D" id="3.10.20.30">
    <property type="match status" value="1"/>
</dbReference>
<dbReference type="SUPFAM" id="SSF54292">
    <property type="entry name" value="2Fe-2S ferredoxin-like"/>
    <property type="match status" value="1"/>
</dbReference>
<evidence type="ECO:0000313" key="2">
    <source>
        <dbReference type="EMBL" id="OBR93629.1"/>
    </source>
</evidence>
<feature type="domain" description="2Fe-2S ferredoxin-type" evidence="1">
    <location>
        <begin position="4"/>
        <end position="95"/>
    </location>
</feature>
<dbReference type="AlphaFoldDB" id="A0A1A6AU73"/>
<dbReference type="InterPro" id="IPR001041">
    <property type="entry name" value="2Fe-2S_ferredoxin-type"/>
</dbReference>
<reference evidence="2 3" key="1">
    <citation type="journal article" date="2012" name="Front. Microbiol.">
        <title>Draft Genome Sequence of the Virulent Strain 01-B526 of the Fish Pathogen Aeromonas salmonicida.</title>
        <authorList>
            <person name="Charette S.J."/>
            <person name="Brochu F."/>
            <person name="Boyle B."/>
            <person name="Filion G."/>
            <person name="Tanaka K.H."/>
            <person name="Derome N."/>
        </authorList>
    </citation>
    <scope>NUCLEOTIDE SEQUENCE [LARGE SCALE GENOMIC DNA]</scope>
    <source>
        <strain evidence="2 3">P11</strain>
    </source>
</reference>
<gene>
    <name evidence="2" type="primary">nqrF_1</name>
    <name evidence="2" type="ORF">CLRAG_19280</name>
</gene>
<accession>A0A1A6AU73</accession>
<dbReference type="Pfam" id="PF17650">
    <property type="entry name" value="RACo_linker"/>
    <property type="match status" value="1"/>
</dbReference>
<dbReference type="Pfam" id="PF00111">
    <property type="entry name" value="Fer2"/>
    <property type="match status" value="1"/>
</dbReference>
<dbReference type="Pfam" id="PF17651">
    <property type="entry name" value="Raco_middle"/>
    <property type="match status" value="1"/>
</dbReference>
<keyword evidence="3" id="KW-1185">Reference proteome</keyword>
<dbReference type="InterPro" id="IPR036010">
    <property type="entry name" value="2Fe-2S_ferredoxin-like_sf"/>
</dbReference>
<dbReference type="Pfam" id="PF14574">
    <property type="entry name" value="RACo_C_ter"/>
    <property type="match status" value="1"/>
</dbReference>
<dbReference type="InterPro" id="IPR041414">
    <property type="entry name" value="Raco-like_middle"/>
</dbReference>
<dbReference type="InterPro" id="IPR042259">
    <property type="entry name" value="Raco-like_middle_sf"/>
</dbReference>
<dbReference type="CDD" id="cd00207">
    <property type="entry name" value="fer2"/>
    <property type="match status" value="1"/>
</dbReference>
<dbReference type="InterPro" id="IPR012675">
    <property type="entry name" value="Beta-grasp_dom_sf"/>
</dbReference>
<dbReference type="PANTHER" id="PTHR42895">
    <property type="entry name" value="IRON-SULFUR CLUSTER-BINDING PROTEIN-RELATED"/>
    <property type="match status" value="1"/>
</dbReference>
<dbReference type="EMBL" id="LROS01000019">
    <property type="protein sequence ID" value="OBR93629.1"/>
    <property type="molecule type" value="Genomic_DNA"/>
</dbReference>
<dbReference type="InterPro" id="IPR052911">
    <property type="entry name" value="Corrinoid_activation_enz"/>
</dbReference>
<dbReference type="Gene3D" id="3.10.20.880">
    <property type="match status" value="1"/>
</dbReference>
<name>A0A1A6AU73_9CLOT</name>